<dbReference type="GO" id="GO:0016410">
    <property type="term" value="F:N-acyltransferase activity"/>
    <property type="evidence" value="ECO:0007669"/>
    <property type="project" value="TreeGrafter"/>
</dbReference>
<keyword evidence="2" id="KW-0808">Transferase</keyword>
<feature type="compositionally biased region" description="Basic and acidic residues" evidence="1">
    <location>
        <begin position="165"/>
        <end position="176"/>
    </location>
</feature>
<reference evidence="2 3" key="1">
    <citation type="submission" date="2019-03" db="EMBL/GenBank/DDBJ databases">
        <title>Draft genome sequences of novel Actinobacteria.</title>
        <authorList>
            <person name="Sahin N."/>
            <person name="Ay H."/>
            <person name="Saygin H."/>
        </authorList>
    </citation>
    <scope>NUCLEOTIDE SEQUENCE [LARGE SCALE GENOMIC DNA]</scope>
    <source>
        <strain evidence="2 3">H3C3</strain>
    </source>
</reference>
<evidence type="ECO:0000313" key="3">
    <source>
        <dbReference type="Proteomes" id="UP000294513"/>
    </source>
</evidence>
<accession>A0A4R5C0M6</accession>
<evidence type="ECO:0000313" key="2">
    <source>
        <dbReference type="EMBL" id="TDD92255.1"/>
    </source>
</evidence>
<dbReference type="PANTHER" id="PTHR31438:SF1">
    <property type="entry name" value="LYSINE N-ACYLTRANSFERASE C17G9.06C-RELATED"/>
    <property type="match status" value="1"/>
</dbReference>
<keyword evidence="3" id="KW-1185">Reference proteome</keyword>
<dbReference type="OrthoDB" id="9814648at2"/>
<dbReference type="PANTHER" id="PTHR31438">
    <property type="entry name" value="LYSINE N-ACYLTRANSFERASE C17G9.06C-RELATED"/>
    <property type="match status" value="1"/>
</dbReference>
<organism evidence="2 3">
    <name type="scientific">Actinomadura rubrisoli</name>
    <dbReference type="NCBI Taxonomy" id="2530368"/>
    <lineage>
        <taxon>Bacteria</taxon>
        <taxon>Bacillati</taxon>
        <taxon>Actinomycetota</taxon>
        <taxon>Actinomycetes</taxon>
        <taxon>Streptosporangiales</taxon>
        <taxon>Thermomonosporaceae</taxon>
        <taxon>Actinomadura</taxon>
    </lineage>
</organism>
<feature type="region of interest" description="Disordered" evidence="1">
    <location>
        <begin position="152"/>
        <end position="176"/>
    </location>
</feature>
<dbReference type="InterPro" id="IPR016181">
    <property type="entry name" value="Acyl_CoA_acyltransferase"/>
</dbReference>
<protein>
    <submittedName>
        <fullName evidence="2">N-acetyltransferase</fullName>
    </submittedName>
</protein>
<comment type="caution">
    <text evidence="2">The sequence shown here is derived from an EMBL/GenBank/DDBJ whole genome shotgun (WGS) entry which is preliminary data.</text>
</comment>
<evidence type="ECO:0000256" key="1">
    <source>
        <dbReference type="SAM" id="MobiDB-lite"/>
    </source>
</evidence>
<name>A0A4R5C0M6_9ACTN</name>
<dbReference type="AlphaFoldDB" id="A0A4R5C0M6"/>
<dbReference type="SUPFAM" id="SSF55729">
    <property type="entry name" value="Acyl-CoA N-acyltransferases (Nat)"/>
    <property type="match status" value="1"/>
</dbReference>
<proteinExistence type="predicted"/>
<dbReference type="Pfam" id="PF13523">
    <property type="entry name" value="Acetyltransf_8"/>
    <property type="match status" value="1"/>
</dbReference>
<gene>
    <name evidence="2" type="ORF">E1298_11030</name>
</gene>
<dbReference type="Proteomes" id="UP000294513">
    <property type="component" value="Unassembled WGS sequence"/>
</dbReference>
<dbReference type="EMBL" id="SMKU01000040">
    <property type="protein sequence ID" value="TDD92255.1"/>
    <property type="molecule type" value="Genomic_DNA"/>
</dbReference>
<sequence length="176" mass="19602">MTWRRVDENDFPLLAQWLSRPHVARWWNHDPSAEAVLRGFGPAARGEEPSEDLLASVDGRPFGLVQCCFLSDYPDYAAELATLADVPAGAMTIDYPIGDPDRTGHGLGTRMIESVLHRIWTVHPSATCVIVPVVAANRNSWRALERAGLRKTAEGDLEPDNPIDDPTHHLYRTDRP</sequence>
<dbReference type="Gene3D" id="3.40.630.30">
    <property type="match status" value="1"/>
</dbReference>